<feature type="domain" description="Core-binding (CB)" evidence="7">
    <location>
        <begin position="69"/>
        <end position="150"/>
    </location>
</feature>
<keyword evidence="2 4" id="KW-0238">DNA-binding</keyword>
<dbReference type="InterPro" id="IPR050090">
    <property type="entry name" value="Tyrosine_recombinase_XerCD"/>
</dbReference>
<evidence type="ECO:0000256" key="4">
    <source>
        <dbReference type="PROSITE-ProRule" id="PRU01248"/>
    </source>
</evidence>
<evidence type="ECO:0000313" key="8">
    <source>
        <dbReference type="EMBL" id="GAA1993433.1"/>
    </source>
</evidence>
<organism evidence="8 9">
    <name type="scientific">Amycolatopsis minnesotensis</name>
    <dbReference type="NCBI Taxonomy" id="337894"/>
    <lineage>
        <taxon>Bacteria</taxon>
        <taxon>Bacillati</taxon>
        <taxon>Actinomycetota</taxon>
        <taxon>Actinomycetes</taxon>
        <taxon>Pseudonocardiales</taxon>
        <taxon>Pseudonocardiaceae</taxon>
        <taxon>Amycolatopsis</taxon>
    </lineage>
</organism>
<dbReference type="Pfam" id="PF26003">
    <property type="entry name" value="Integrase_N_phage"/>
    <property type="match status" value="1"/>
</dbReference>
<dbReference type="InterPro" id="IPR013762">
    <property type="entry name" value="Integrase-like_cat_sf"/>
</dbReference>
<evidence type="ECO:0000256" key="1">
    <source>
        <dbReference type="ARBA" id="ARBA00008857"/>
    </source>
</evidence>
<proteinExistence type="inferred from homology"/>
<dbReference type="InterPro" id="IPR058717">
    <property type="entry name" value="Phage_L5_Integrase_N"/>
</dbReference>
<dbReference type="EMBL" id="BAAANN010000072">
    <property type="protein sequence ID" value="GAA1993433.1"/>
    <property type="molecule type" value="Genomic_DNA"/>
</dbReference>
<dbReference type="InterPro" id="IPR002104">
    <property type="entry name" value="Integrase_catalytic"/>
</dbReference>
<evidence type="ECO:0000256" key="3">
    <source>
        <dbReference type="ARBA" id="ARBA00023172"/>
    </source>
</evidence>
<dbReference type="PANTHER" id="PTHR30349:SF64">
    <property type="entry name" value="PROPHAGE INTEGRASE INTD-RELATED"/>
    <property type="match status" value="1"/>
</dbReference>
<dbReference type="PROSITE" id="PS51900">
    <property type="entry name" value="CB"/>
    <property type="match status" value="1"/>
</dbReference>
<dbReference type="InterPro" id="IPR011010">
    <property type="entry name" value="DNA_brk_join_enz"/>
</dbReference>
<dbReference type="Pfam" id="PF00589">
    <property type="entry name" value="Phage_integrase"/>
    <property type="match status" value="1"/>
</dbReference>
<dbReference type="PROSITE" id="PS51898">
    <property type="entry name" value="TYR_RECOMBINASE"/>
    <property type="match status" value="1"/>
</dbReference>
<dbReference type="Proteomes" id="UP001501116">
    <property type="component" value="Unassembled WGS sequence"/>
</dbReference>
<feature type="region of interest" description="Disordered" evidence="5">
    <location>
        <begin position="372"/>
        <end position="396"/>
    </location>
</feature>
<dbReference type="RefSeq" id="WP_344431894.1">
    <property type="nucleotide sequence ID" value="NZ_BAAANN010000072.1"/>
</dbReference>
<dbReference type="SUPFAM" id="SSF56349">
    <property type="entry name" value="DNA breaking-rejoining enzymes"/>
    <property type="match status" value="1"/>
</dbReference>
<feature type="region of interest" description="Disordered" evidence="5">
    <location>
        <begin position="1"/>
        <end position="36"/>
    </location>
</feature>
<keyword evidence="9" id="KW-1185">Reference proteome</keyword>
<evidence type="ECO:0000259" key="7">
    <source>
        <dbReference type="PROSITE" id="PS51900"/>
    </source>
</evidence>
<dbReference type="InterPro" id="IPR010998">
    <property type="entry name" value="Integrase_recombinase_N"/>
</dbReference>
<evidence type="ECO:0000313" key="9">
    <source>
        <dbReference type="Proteomes" id="UP001501116"/>
    </source>
</evidence>
<dbReference type="Gene3D" id="1.10.150.130">
    <property type="match status" value="1"/>
</dbReference>
<comment type="caution">
    <text evidence="8">The sequence shown here is derived from an EMBL/GenBank/DDBJ whole genome shotgun (WGS) entry which is preliminary data.</text>
</comment>
<dbReference type="CDD" id="cd01189">
    <property type="entry name" value="INT_ICEBs1_C_like"/>
    <property type="match status" value="1"/>
</dbReference>
<dbReference type="InterPro" id="IPR044068">
    <property type="entry name" value="CB"/>
</dbReference>
<evidence type="ECO:0000256" key="5">
    <source>
        <dbReference type="SAM" id="MobiDB-lite"/>
    </source>
</evidence>
<evidence type="ECO:0000256" key="2">
    <source>
        <dbReference type="ARBA" id="ARBA00023125"/>
    </source>
</evidence>
<dbReference type="PANTHER" id="PTHR30349">
    <property type="entry name" value="PHAGE INTEGRASE-RELATED"/>
    <property type="match status" value="1"/>
</dbReference>
<protein>
    <submittedName>
        <fullName evidence="8">Site-specific integrase</fullName>
    </submittedName>
</protein>
<gene>
    <name evidence="8" type="ORF">GCM10009754_85870</name>
</gene>
<feature type="domain" description="Tyr recombinase" evidence="6">
    <location>
        <begin position="172"/>
        <end position="363"/>
    </location>
</feature>
<name>A0ABN2SVU1_9PSEU</name>
<accession>A0ABN2SVU1</accession>
<dbReference type="Gene3D" id="1.10.443.10">
    <property type="entry name" value="Intergrase catalytic core"/>
    <property type="match status" value="1"/>
</dbReference>
<sequence>MANKQGHRGFGNVRQRASGKWQARYPGPDGQIRSAPNMFDSKRAAERWLSLTETQIMKGEWIDPERAKVTLGHYAGQWITQRPGLRPRTVELYRWLLRKHIEADLSGVELGKLSTAVVRQWRADRLAAGVSESVTAKAYRLLRAILNTAVDEDKILQRNPCRVRGADRENAEERPVLTVAQVFDLAGRMPERFRVLVLLAAFGSLRWGEVSALRRCDVADDGSWVRVSRALVEVPGRGLVIGPPKSRAGVRTLIIPAAIRRDVVKHLEAFVKPEQTALLFTGERAGNAVRRPNFSQRTKWTEVVAKMGLKGLHFHDLRHAGNIWASKAGTSTKDLMSRMGHDDMRAALIYQRATSDADKQIAAKLSDLVDKHRNGAAADEDDEPDDGGSAQPVPVG</sequence>
<comment type="similarity">
    <text evidence="1">Belongs to the 'phage' integrase family.</text>
</comment>
<keyword evidence="3" id="KW-0233">DNA recombination</keyword>
<evidence type="ECO:0000259" key="6">
    <source>
        <dbReference type="PROSITE" id="PS51898"/>
    </source>
</evidence>
<reference evidence="8 9" key="1">
    <citation type="journal article" date="2019" name="Int. J. Syst. Evol. Microbiol.">
        <title>The Global Catalogue of Microorganisms (GCM) 10K type strain sequencing project: providing services to taxonomists for standard genome sequencing and annotation.</title>
        <authorList>
            <consortium name="The Broad Institute Genomics Platform"/>
            <consortium name="The Broad Institute Genome Sequencing Center for Infectious Disease"/>
            <person name="Wu L."/>
            <person name="Ma J."/>
        </authorList>
    </citation>
    <scope>NUCLEOTIDE SEQUENCE [LARGE SCALE GENOMIC DNA]</scope>
    <source>
        <strain evidence="8 9">JCM 14545</strain>
    </source>
</reference>